<dbReference type="InterPro" id="IPR029442">
    <property type="entry name" value="GyrI-like"/>
</dbReference>
<organism evidence="2 3">
    <name type="scientific">Fodinibius roseus</name>
    <dbReference type="NCBI Taxonomy" id="1194090"/>
    <lineage>
        <taxon>Bacteria</taxon>
        <taxon>Pseudomonadati</taxon>
        <taxon>Balneolota</taxon>
        <taxon>Balneolia</taxon>
        <taxon>Balneolales</taxon>
        <taxon>Balneolaceae</taxon>
        <taxon>Fodinibius</taxon>
    </lineage>
</organism>
<dbReference type="PANTHER" id="PTHR36444:SF2">
    <property type="entry name" value="TRANSCRIPTIONAL REGULATOR PROTEIN YOBU-RELATED"/>
    <property type="match status" value="1"/>
</dbReference>
<evidence type="ECO:0000259" key="1">
    <source>
        <dbReference type="SMART" id="SM00871"/>
    </source>
</evidence>
<proteinExistence type="predicted"/>
<dbReference type="STRING" id="1194090.SAMN05443144_113136"/>
<dbReference type="EMBL" id="FQUS01000013">
    <property type="protein sequence ID" value="SHF81590.1"/>
    <property type="molecule type" value="Genomic_DNA"/>
</dbReference>
<dbReference type="PANTHER" id="PTHR36444">
    <property type="entry name" value="TRANSCRIPTIONAL REGULATOR PROTEIN YOBU-RELATED"/>
    <property type="match status" value="1"/>
</dbReference>
<dbReference type="Gene3D" id="3.20.80.10">
    <property type="entry name" value="Regulatory factor, effector binding domain"/>
    <property type="match status" value="1"/>
</dbReference>
<evidence type="ECO:0000313" key="2">
    <source>
        <dbReference type="EMBL" id="SHF81590.1"/>
    </source>
</evidence>
<dbReference type="InterPro" id="IPR011256">
    <property type="entry name" value="Reg_factor_effector_dom_sf"/>
</dbReference>
<dbReference type="SMART" id="SM00871">
    <property type="entry name" value="AraC_E_bind"/>
    <property type="match status" value="1"/>
</dbReference>
<dbReference type="AlphaFoldDB" id="A0A1M5ER46"/>
<feature type="domain" description="AraC effector-binding" evidence="1">
    <location>
        <begin position="9"/>
        <end position="164"/>
    </location>
</feature>
<dbReference type="InterPro" id="IPR053182">
    <property type="entry name" value="YobU-like_regulator"/>
</dbReference>
<dbReference type="InterPro" id="IPR010499">
    <property type="entry name" value="AraC_E-bd"/>
</dbReference>
<name>A0A1M5ER46_9BACT</name>
<dbReference type="Proteomes" id="UP000184041">
    <property type="component" value="Unassembled WGS sequence"/>
</dbReference>
<accession>A0A1M5ER46</accession>
<dbReference type="SUPFAM" id="SSF55136">
    <property type="entry name" value="Probable bacterial effector-binding domain"/>
    <property type="match status" value="1"/>
</dbReference>
<gene>
    <name evidence="2" type="ORF">SAMN05443144_113136</name>
</gene>
<sequence length="165" mass="18634">MSTNTSIKPKRIEEHVEPITIAGLSGDYLFSEPMNPSDQWQQLGPHLGRIPGQKENVAYGVCFDLDDGKGIEYLCGVEVTGDTVASDLPNNFELRQLPSFTYVVFDHKGHVSEIRQTCDVIWKEWLPGSDYDKPEEADFFFERYGENYDAQAGKGDIEIWIPVDA</sequence>
<evidence type="ECO:0000313" key="3">
    <source>
        <dbReference type="Proteomes" id="UP000184041"/>
    </source>
</evidence>
<dbReference type="RefSeq" id="WP_073065024.1">
    <property type="nucleotide sequence ID" value="NZ_FQUS01000013.1"/>
</dbReference>
<protein>
    <submittedName>
        <fullName evidence="2">AraC family transcriptional regulator</fullName>
    </submittedName>
</protein>
<dbReference type="OrthoDB" id="8560232at2"/>
<dbReference type="Pfam" id="PF06445">
    <property type="entry name" value="GyrI-like"/>
    <property type="match status" value="1"/>
</dbReference>
<reference evidence="2 3" key="1">
    <citation type="submission" date="2016-11" db="EMBL/GenBank/DDBJ databases">
        <authorList>
            <person name="Jaros S."/>
            <person name="Januszkiewicz K."/>
            <person name="Wedrychowicz H."/>
        </authorList>
    </citation>
    <scope>NUCLEOTIDE SEQUENCE [LARGE SCALE GENOMIC DNA]</scope>
    <source>
        <strain evidence="2 3">DSM 21986</strain>
    </source>
</reference>
<keyword evidence="3" id="KW-1185">Reference proteome</keyword>